<organism evidence="17 18">
    <name type="scientific">Leuconostoc litchii</name>
    <dbReference type="NCBI Taxonomy" id="1981069"/>
    <lineage>
        <taxon>Bacteria</taxon>
        <taxon>Bacillati</taxon>
        <taxon>Bacillota</taxon>
        <taxon>Bacilli</taxon>
        <taxon>Lactobacillales</taxon>
        <taxon>Lactobacillaceae</taxon>
        <taxon>Leuconostoc</taxon>
    </lineage>
</organism>
<dbReference type="FunFam" id="3.30.360.10:FF:000009">
    <property type="entry name" value="4-hydroxy-tetrahydrodipicolinate reductase"/>
    <property type="match status" value="1"/>
</dbReference>
<evidence type="ECO:0000256" key="7">
    <source>
        <dbReference type="ARBA" id="ARBA00023027"/>
    </source>
</evidence>
<dbReference type="PANTHER" id="PTHR20836:SF0">
    <property type="entry name" value="4-HYDROXY-TETRAHYDRODIPICOLINATE REDUCTASE 1, CHLOROPLASTIC-RELATED"/>
    <property type="match status" value="1"/>
</dbReference>
<comment type="catalytic activity">
    <reaction evidence="11">
        <text>(S)-2,3,4,5-tetrahydrodipicolinate + NADP(+) + H2O = (2S,4S)-4-hydroxy-2,3,4,5-tetrahydrodipicolinate + NADPH + H(+)</text>
        <dbReference type="Rhea" id="RHEA:35331"/>
        <dbReference type="ChEBI" id="CHEBI:15377"/>
        <dbReference type="ChEBI" id="CHEBI:15378"/>
        <dbReference type="ChEBI" id="CHEBI:16845"/>
        <dbReference type="ChEBI" id="CHEBI:57783"/>
        <dbReference type="ChEBI" id="CHEBI:58349"/>
        <dbReference type="ChEBI" id="CHEBI:67139"/>
        <dbReference type="EC" id="1.17.1.8"/>
    </reaction>
</comment>
<evidence type="ECO:0000256" key="10">
    <source>
        <dbReference type="ARBA" id="ARBA00038983"/>
    </source>
</evidence>
<comment type="caution">
    <text evidence="17">The sequence shown here is derived from an EMBL/GenBank/DDBJ whole genome shotgun (WGS) entry which is preliminary data.</text>
</comment>
<dbReference type="InterPro" id="IPR000846">
    <property type="entry name" value="DapB_N"/>
</dbReference>
<evidence type="ECO:0000256" key="6">
    <source>
        <dbReference type="ARBA" id="ARBA00023002"/>
    </source>
</evidence>
<keyword evidence="6 17" id="KW-0560">Oxidoreductase</keyword>
<comment type="pathway">
    <text evidence="9">Amino-acid biosynthesis; L-lysine biosynthesis via DAP pathway; (S)-tetrahydrodipicolinate from L-aspartate: step 4/4.</text>
</comment>
<evidence type="ECO:0000313" key="18">
    <source>
        <dbReference type="Proteomes" id="UP000442244"/>
    </source>
</evidence>
<comment type="catalytic activity">
    <reaction evidence="12">
        <text>(S)-2,3,4,5-tetrahydrodipicolinate + NAD(+) + H2O = (2S,4S)-4-hydroxy-2,3,4,5-tetrahydrodipicolinate + NADH + H(+)</text>
        <dbReference type="Rhea" id="RHEA:35323"/>
        <dbReference type="ChEBI" id="CHEBI:15377"/>
        <dbReference type="ChEBI" id="CHEBI:15378"/>
        <dbReference type="ChEBI" id="CHEBI:16845"/>
        <dbReference type="ChEBI" id="CHEBI:57540"/>
        <dbReference type="ChEBI" id="CHEBI:57945"/>
        <dbReference type="ChEBI" id="CHEBI:67139"/>
        <dbReference type="EC" id="1.17.1.8"/>
    </reaction>
</comment>
<dbReference type="Pfam" id="PF05173">
    <property type="entry name" value="DapB_C"/>
    <property type="match status" value="1"/>
</dbReference>
<keyword evidence="4" id="KW-0521">NADP</keyword>
<comment type="similarity">
    <text evidence="1">Belongs to the DapB family.</text>
</comment>
<dbReference type="Gene3D" id="3.40.50.720">
    <property type="entry name" value="NAD(P)-binding Rossmann-like Domain"/>
    <property type="match status" value="1"/>
</dbReference>
<evidence type="ECO:0000256" key="12">
    <source>
        <dbReference type="ARBA" id="ARBA00049396"/>
    </source>
</evidence>
<evidence type="ECO:0000256" key="5">
    <source>
        <dbReference type="ARBA" id="ARBA00022915"/>
    </source>
</evidence>
<keyword evidence="7" id="KW-0520">NAD</keyword>
<sequence length="240" mass="25748">MTKIILAGGFGKLGQAIQDNLTENYEIVGILSGQQHESKVPVWTSLDEIDVTADIWLDVSTPATVYENTLYAIQHDMAVVIGATGLSDEQISKIREKATKGVLIVPNFSLSAVLLMQFSQLAARYFPDVEVIEVHNPKKVDAPSGTAKQTAKLISAARSEEPTPTSSDSARGENIDGVPVHSLRLPGYIAQQSVHFGGVDEQLTLVQSTTSRTAFVPGVIRSLAAVQKVEGLIVGLDQII</sequence>
<dbReference type="InterPro" id="IPR036291">
    <property type="entry name" value="NAD(P)-bd_dom_sf"/>
</dbReference>
<protein>
    <recommendedName>
        <fullName evidence="10 13">4-hydroxy-tetrahydrodipicolinate reductase</fullName>
        <ecNumber evidence="10 13">1.17.1.8</ecNumber>
    </recommendedName>
</protein>
<evidence type="ECO:0000256" key="1">
    <source>
        <dbReference type="ARBA" id="ARBA00006642"/>
    </source>
</evidence>
<dbReference type="NCBIfam" id="TIGR00036">
    <property type="entry name" value="dapB"/>
    <property type="match status" value="1"/>
</dbReference>
<dbReference type="GO" id="GO:0019877">
    <property type="term" value="P:diaminopimelate biosynthetic process"/>
    <property type="evidence" value="ECO:0007669"/>
    <property type="project" value="UniProtKB-KW"/>
</dbReference>
<feature type="region of interest" description="Disordered" evidence="14">
    <location>
        <begin position="151"/>
        <end position="176"/>
    </location>
</feature>
<keyword evidence="18" id="KW-1185">Reference proteome</keyword>
<dbReference type="InterPro" id="IPR022663">
    <property type="entry name" value="DapB_C"/>
</dbReference>
<evidence type="ECO:0000256" key="14">
    <source>
        <dbReference type="SAM" id="MobiDB-lite"/>
    </source>
</evidence>
<evidence type="ECO:0000256" key="4">
    <source>
        <dbReference type="ARBA" id="ARBA00022857"/>
    </source>
</evidence>
<gene>
    <name evidence="17" type="ORF">ESZ47_03770</name>
</gene>
<feature type="domain" description="Dihydrodipicolinate reductase C-terminal" evidence="16">
    <location>
        <begin position="112"/>
        <end position="239"/>
    </location>
</feature>
<dbReference type="EMBL" id="SDGY01000001">
    <property type="protein sequence ID" value="TYC47267.1"/>
    <property type="molecule type" value="Genomic_DNA"/>
</dbReference>
<name>A0A6P2CSM1_9LACO</name>
<keyword evidence="8" id="KW-0457">Lysine biosynthesis</keyword>
<dbReference type="SUPFAM" id="SSF51735">
    <property type="entry name" value="NAD(P)-binding Rossmann-fold domains"/>
    <property type="match status" value="1"/>
</dbReference>
<evidence type="ECO:0000313" key="17">
    <source>
        <dbReference type="EMBL" id="TYC47267.1"/>
    </source>
</evidence>
<accession>A0A6P2CSM1</accession>
<dbReference type="PIRSF" id="PIRSF000161">
    <property type="entry name" value="DHPR"/>
    <property type="match status" value="1"/>
</dbReference>
<dbReference type="GO" id="GO:0005829">
    <property type="term" value="C:cytosol"/>
    <property type="evidence" value="ECO:0007669"/>
    <property type="project" value="TreeGrafter"/>
</dbReference>
<dbReference type="AlphaFoldDB" id="A0A6P2CSM1"/>
<feature type="domain" description="Dihydrodipicolinate reductase N-terminal" evidence="15">
    <location>
        <begin position="3"/>
        <end position="108"/>
    </location>
</feature>
<dbReference type="Proteomes" id="UP000442244">
    <property type="component" value="Unassembled WGS sequence"/>
</dbReference>
<keyword evidence="2" id="KW-0963">Cytoplasm</keyword>
<evidence type="ECO:0000256" key="3">
    <source>
        <dbReference type="ARBA" id="ARBA00022605"/>
    </source>
</evidence>
<evidence type="ECO:0000256" key="13">
    <source>
        <dbReference type="NCBIfam" id="TIGR00036"/>
    </source>
</evidence>
<dbReference type="PANTHER" id="PTHR20836">
    <property type="entry name" value="DIHYDRODIPICOLINATE REDUCTASE"/>
    <property type="match status" value="1"/>
</dbReference>
<dbReference type="EC" id="1.17.1.8" evidence="10 13"/>
<keyword evidence="3" id="KW-0028">Amino-acid biosynthesis</keyword>
<keyword evidence="5" id="KW-0220">Diaminopimelate biosynthesis</keyword>
<dbReference type="RefSeq" id="WP_148604885.1">
    <property type="nucleotide sequence ID" value="NZ_BSUV01000001.1"/>
</dbReference>
<evidence type="ECO:0000256" key="8">
    <source>
        <dbReference type="ARBA" id="ARBA00023154"/>
    </source>
</evidence>
<evidence type="ECO:0000256" key="11">
    <source>
        <dbReference type="ARBA" id="ARBA00049080"/>
    </source>
</evidence>
<evidence type="ECO:0000256" key="9">
    <source>
        <dbReference type="ARBA" id="ARBA00037922"/>
    </source>
</evidence>
<dbReference type="GO" id="GO:0008839">
    <property type="term" value="F:4-hydroxy-tetrahydrodipicolinate reductase"/>
    <property type="evidence" value="ECO:0007669"/>
    <property type="project" value="UniProtKB-UniRule"/>
</dbReference>
<dbReference type="OrthoDB" id="9790352at2"/>
<dbReference type="SUPFAM" id="SSF55347">
    <property type="entry name" value="Glyceraldehyde-3-phosphate dehydrogenase-like, C-terminal domain"/>
    <property type="match status" value="1"/>
</dbReference>
<dbReference type="Gene3D" id="3.30.360.10">
    <property type="entry name" value="Dihydrodipicolinate Reductase, domain 2"/>
    <property type="match status" value="1"/>
</dbReference>
<evidence type="ECO:0000259" key="15">
    <source>
        <dbReference type="Pfam" id="PF01113"/>
    </source>
</evidence>
<dbReference type="CDD" id="cd02274">
    <property type="entry name" value="DHDPR_N"/>
    <property type="match status" value="1"/>
</dbReference>
<dbReference type="InterPro" id="IPR022664">
    <property type="entry name" value="DapB_N_CS"/>
</dbReference>
<reference evidence="17 18" key="1">
    <citation type="submission" date="2019-01" db="EMBL/GenBank/DDBJ databases">
        <title>Leuconostoc litchii sp. nov., a novel lactic acid bacterium isolated from lychee.</title>
        <authorList>
            <person name="Wang L.-T."/>
        </authorList>
    </citation>
    <scope>NUCLEOTIDE SEQUENCE [LARGE SCALE GENOMIC DNA]</scope>
    <source>
        <strain evidence="17 18">MB7</strain>
    </source>
</reference>
<dbReference type="GO" id="GO:0009089">
    <property type="term" value="P:lysine biosynthetic process via diaminopimelate"/>
    <property type="evidence" value="ECO:0007669"/>
    <property type="project" value="UniProtKB-UniRule"/>
</dbReference>
<evidence type="ECO:0000256" key="2">
    <source>
        <dbReference type="ARBA" id="ARBA00022490"/>
    </source>
</evidence>
<proteinExistence type="inferred from homology"/>
<dbReference type="Pfam" id="PF01113">
    <property type="entry name" value="DapB_N"/>
    <property type="match status" value="1"/>
</dbReference>
<evidence type="ECO:0000259" key="16">
    <source>
        <dbReference type="Pfam" id="PF05173"/>
    </source>
</evidence>
<dbReference type="PROSITE" id="PS01298">
    <property type="entry name" value="DAPB"/>
    <property type="match status" value="1"/>
</dbReference>
<dbReference type="InterPro" id="IPR023940">
    <property type="entry name" value="DHDPR_bac"/>
</dbReference>